<gene>
    <name evidence="7" type="ORF">SOO65_03325</name>
</gene>
<keyword evidence="8" id="KW-1185">Reference proteome</keyword>
<dbReference type="PANTHER" id="PTHR30325">
    <property type="entry name" value="MEMBRANE COMPONENT OF ABC TRANSPORTER"/>
    <property type="match status" value="1"/>
</dbReference>
<feature type="transmembrane region" description="Helical" evidence="5">
    <location>
        <begin position="204"/>
        <end position="222"/>
    </location>
</feature>
<dbReference type="CDD" id="cd06261">
    <property type="entry name" value="TM_PBP2"/>
    <property type="match status" value="1"/>
</dbReference>
<dbReference type="Pfam" id="PF12911">
    <property type="entry name" value="OppC_N"/>
    <property type="match status" value="1"/>
</dbReference>
<keyword evidence="5" id="KW-0813">Transport</keyword>
<dbReference type="InterPro" id="IPR000515">
    <property type="entry name" value="MetI-like"/>
</dbReference>
<evidence type="ECO:0000256" key="5">
    <source>
        <dbReference type="RuleBase" id="RU363032"/>
    </source>
</evidence>
<organism evidence="7 8">
    <name type="scientific">Peredibacter starrii</name>
    <dbReference type="NCBI Taxonomy" id="28202"/>
    <lineage>
        <taxon>Bacteria</taxon>
        <taxon>Pseudomonadati</taxon>
        <taxon>Bdellovibrionota</taxon>
        <taxon>Bacteriovoracia</taxon>
        <taxon>Bacteriovoracales</taxon>
        <taxon>Bacteriovoracaceae</taxon>
        <taxon>Peredibacter</taxon>
    </lineage>
</organism>
<accession>A0AAX4HR07</accession>
<keyword evidence="4 5" id="KW-0472">Membrane</keyword>
<feature type="transmembrane region" description="Helical" evidence="5">
    <location>
        <begin position="23"/>
        <end position="45"/>
    </location>
</feature>
<dbReference type="Pfam" id="PF00528">
    <property type="entry name" value="BPD_transp_1"/>
    <property type="match status" value="1"/>
</dbReference>
<evidence type="ECO:0000256" key="1">
    <source>
        <dbReference type="ARBA" id="ARBA00004651"/>
    </source>
</evidence>
<dbReference type="PROSITE" id="PS51257">
    <property type="entry name" value="PROKAR_LIPOPROTEIN"/>
    <property type="match status" value="1"/>
</dbReference>
<dbReference type="GO" id="GO:0005886">
    <property type="term" value="C:plasma membrane"/>
    <property type="evidence" value="ECO:0007669"/>
    <property type="project" value="UniProtKB-SubCell"/>
</dbReference>
<evidence type="ECO:0000313" key="8">
    <source>
        <dbReference type="Proteomes" id="UP001324634"/>
    </source>
</evidence>
<protein>
    <submittedName>
        <fullName evidence="7">ABC transporter permease subunit</fullName>
    </submittedName>
</protein>
<feature type="transmembrane region" description="Helical" evidence="5">
    <location>
        <begin position="307"/>
        <end position="329"/>
    </location>
</feature>
<feature type="domain" description="ABC transmembrane type-1" evidence="6">
    <location>
        <begin position="140"/>
        <end position="329"/>
    </location>
</feature>
<evidence type="ECO:0000256" key="4">
    <source>
        <dbReference type="ARBA" id="ARBA00023136"/>
    </source>
</evidence>
<evidence type="ECO:0000256" key="2">
    <source>
        <dbReference type="ARBA" id="ARBA00022692"/>
    </source>
</evidence>
<evidence type="ECO:0000313" key="7">
    <source>
        <dbReference type="EMBL" id="WPU65770.1"/>
    </source>
</evidence>
<dbReference type="GO" id="GO:0042884">
    <property type="term" value="P:microcin transport"/>
    <property type="evidence" value="ECO:0007669"/>
    <property type="project" value="TreeGrafter"/>
</dbReference>
<comment type="subcellular location">
    <subcellularLocation>
        <location evidence="1 5">Cell membrane</location>
        <topology evidence="1 5">Multi-pass membrane protein</topology>
    </subcellularLocation>
</comment>
<keyword evidence="2 5" id="KW-0812">Transmembrane</keyword>
<dbReference type="EMBL" id="CP139487">
    <property type="protein sequence ID" value="WPU65770.1"/>
    <property type="molecule type" value="Genomic_DNA"/>
</dbReference>
<proteinExistence type="inferred from homology"/>
<evidence type="ECO:0000259" key="6">
    <source>
        <dbReference type="PROSITE" id="PS50928"/>
    </source>
</evidence>
<feature type="transmembrane region" description="Helical" evidence="5">
    <location>
        <begin position="144"/>
        <end position="167"/>
    </location>
</feature>
<feature type="transmembrane region" description="Helical" evidence="5">
    <location>
        <begin position="179"/>
        <end position="198"/>
    </location>
</feature>
<dbReference type="PROSITE" id="PS50928">
    <property type="entry name" value="ABC_TM1"/>
    <property type="match status" value="1"/>
</dbReference>
<dbReference type="RefSeq" id="WP_321396890.1">
    <property type="nucleotide sequence ID" value="NZ_CP139487.1"/>
</dbReference>
<dbReference type="SUPFAM" id="SSF161098">
    <property type="entry name" value="MetI-like"/>
    <property type="match status" value="1"/>
</dbReference>
<evidence type="ECO:0000256" key="3">
    <source>
        <dbReference type="ARBA" id="ARBA00022989"/>
    </source>
</evidence>
<sequence length="340" mass="39136">MIERFIRNEDTLKKWRRFKSRRLAVLSAWIILIACFFSFTAEFWANSKPLYLKYNDTTYFPVFKDYHPTLFGVENALVMNYRDLELDEDRGDSVIWPVIQWNPFESNTEVVTYPSEPTGENWMGTDDRGRDIFARLLYGLRYSMTYSICVWILTFVVGTILGGIMGYFGGRTDFWGQRIVEVLSTVPQFFLLIIIISIFKPTLFLLVLLSSLFGWISISYYVRGEYLKNRKKEFVEAAKAIGAGHTRIFFKHLLPNSLSPIITFSPFVIAGNITALASLDYLGFGLTPPTPSWGELLNQAQKHFTEGWWLAVYPSLALFFTLTMLSLVGEGVRDAMDPKE</sequence>
<dbReference type="PANTHER" id="PTHR30325:SF0">
    <property type="entry name" value="INNER MEMBRANE ABC TRANSPORTER PERMEASE PROTEIN YEJE"/>
    <property type="match status" value="1"/>
</dbReference>
<dbReference type="KEGG" id="psti:SOO65_03325"/>
<feature type="transmembrane region" description="Helical" evidence="5">
    <location>
        <begin position="261"/>
        <end position="287"/>
    </location>
</feature>
<name>A0AAX4HR07_9BACT</name>
<reference evidence="7 8" key="1">
    <citation type="submission" date="2023-11" db="EMBL/GenBank/DDBJ databases">
        <title>Peredibacter starrii A3.12.</title>
        <authorList>
            <person name="Mitchell R.J."/>
        </authorList>
    </citation>
    <scope>NUCLEOTIDE SEQUENCE [LARGE SCALE GENOMIC DNA]</scope>
    <source>
        <strain evidence="7 8">A3.12</strain>
    </source>
</reference>
<dbReference type="AlphaFoldDB" id="A0AAX4HR07"/>
<dbReference type="Proteomes" id="UP001324634">
    <property type="component" value="Chromosome"/>
</dbReference>
<dbReference type="InterPro" id="IPR035906">
    <property type="entry name" value="MetI-like_sf"/>
</dbReference>
<keyword evidence="3 5" id="KW-1133">Transmembrane helix</keyword>
<dbReference type="Gene3D" id="1.10.3720.10">
    <property type="entry name" value="MetI-like"/>
    <property type="match status" value="1"/>
</dbReference>
<dbReference type="InterPro" id="IPR025966">
    <property type="entry name" value="OppC_N"/>
</dbReference>
<dbReference type="GO" id="GO:0055085">
    <property type="term" value="P:transmembrane transport"/>
    <property type="evidence" value="ECO:0007669"/>
    <property type="project" value="InterPro"/>
</dbReference>
<comment type="similarity">
    <text evidence="5">Belongs to the binding-protein-dependent transport system permease family.</text>
</comment>